<dbReference type="KEGG" id="acru:HHL28_10405"/>
<protein>
    <recommendedName>
        <fullName evidence="6 7">Peptidyl-tRNA hydrolase</fullName>
        <shortName evidence="7">Pth</shortName>
        <ecNumber evidence="1 7">3.1.1.29</ecNumber>
    </recommendedName>
</protein>
<dbReference type="HAMAP" id="MF_00083">
    <property type="entry name" value="Pept_tRNA_hydro_bact"/>
    <property type="match status" value="1"/>
</dbReference>
<feature type="active site" description="Proton acceptor" evidence="7">
    <location>
        <position position="19"/>
    </location>
</feature>
<dbReference type="InterPro" id="IPR018171">
    <property type="entry name" value="Pept_tRNA_hydro_CS"/>
</dbReference>
<evidence type="ECO:0000256" key="7">
    <source>
        <dbReference type="HAMAP-Rule" id="MF_00083"/>
    </source>
</evidence>
<dbReference type="SUPFAM" id="SSF53178">
    <property type="entry name" value="Peptidyl-tRNA hydrolase-like"/>
    <property type="match status" value="1"/>
</dbReference>
<dbReference type="InterPro" id="IPR036416">
    <property type="entry name" value="Pept_tRNA_hydro_sf"/>
</dbReference>
<dbReference type="GO" id="GO:0000049">
    <property type="term" value="F:tRNA binding"/>
    <property type="evidence" value="ECO:0007669"/>
    <property type="project" value="UniProtKB-UniRule"/>
</dbReference>
<evidence type="ECO:0000256" key="5">
    <source>
        <dbReference type="ARBA" id="ARBA00038063"/>
    </source>
</evidence>
<dbReference type="CDD" id="cd00462">
    <property type="entry name" value="PTH"/>
    <property type="match status" value="1"/>
</dbReference>
<dbReference type="GO" id="GO:0072344">
    <property type="term" value="P:rescue of stalled ribosome"/>
    <property type="evidence" value="ECO:0007669"/>
    <property type="project" value="UniProtKB-UniRule"/>
</dbReference>
<gene>
    <name evidence="7" type="primary">pth</name>
    <name evidence="9" type="ORF">HHL28_10405</name>
</gene>
<comment type="function">
    <text evidence="7">Hydrolyzes ribosome-free peptidyl-tRNAs (with 1 or more amino acids incorporated), which drop off the ribosome during protein synthesis, or as a result of ribosome stalling.</text>
</comment>
<dbReference type="FunFam" id="3.40.50.1470:FF:000001">
    <property type="entry name" value="Peptidyl-tRNA hydrolase"/>
    <property type="match status" value="1"/>
</dbReference>
<evidence type="ECO:0000256" key="4">
    <source>
        <dbReference type="ARBA" id="ARBA00022884"/>
    </source>
</evidence>
<keyword evidence="2 7" id="KW-0820">tRNA-binding</keyword>
<dbReference type="PANTHER" id="PTHR17224">
    <property type="entry name" value="PEPTIDYL-TRNA HYDROLASE"/>
    <property type="match status" value="1"/>
</dbReference>
<comment type="subunit">
    <text evidence="7">Monomer.</text>
</comment>
<evidence type="ECO:0000256" key="2">
    <source>
        <dbReference type="ARBA" id="ARBA00022555"/>
    </source>
</evidence>
<feature type="binding site" evidence="7">
    <location>
        <position position="14"/>
    </location>
    <ligand>
        <name>tRNA</name>
        <dbReference type="ChEBI" id="CHEBI:17843"/>
    </ligand>
</feature>
<comment type="similarity">
    <text evidence="5 7">Belongs to the PTH family.</text>
</comment>
<evidence type="ECO:0000313" key="10">
    <source>
        <dbReference type="Proteomes" id="UP000501891"/>
    </source>
</evidence>
<dbReference type="GO" id="GO:0005737">
    <property type="term" value="C:cytoplasm"/>
    <property type="evidence" value="ECO:0007669"/>
    <property type="project" value="UniProtKB-SubCell"/>
</dbReference>
<organism evidence="9 10">
    <name type="scientific">Aerophototrophica crusticola</name>
    <dbReference type="NCBI Taxonomy" id="1709002"/>
    <lineage>
        <taxon>Bacteria</taxon>
        <taxon>Pseudomonadati</taxon>
        <taxon>Pseudomonadota</taxon>
        <taxon>Alphaproteobacteria</taxon>
        <taxon>Rhodospirillales</taxon>
        <taxon>Rhodospirillaceae</taxon>
        <taxon>Aerophototrophica</taxon>
    </lineage>
</organism>
<feature type="binding site" evidence="7">
    <location>
        <position position="112"/>
    </location>
    <ligand>
        <name>tRNA</name>
        <dbReference type="ChEBI" id="CHEBI:17843"/>
    </ligand>
</feature>
<dbReference type="NCBIfam" id="TIGR00447">
    <property type="entry name" value="pth"/>
    <property type="match status" value="1"/>
</dbReference>
<keyword evidence="3 7" id="KW-0378">Hydrolase</keyword>
<dbReference type="AlphaFoldDB" id="A0A858R7S0"/>
<feature type="region of interest" description="Disordered" evidence="8">
    <location>
        <begin position="182"/>
        <end position="206"/>
    </location>
</feature>
<comment type="catalytic activity">
    <reaction evidence="7">
        <text>an N-acyl-L-alpha-aminoacyl-tRNA + H2O = an N-acyl-L-amino acid + a tRNA + H(+)</text>
        <dbReference type="Rhea" id="RHEA:54448"/>
        <dbReference type="Rhea" id="RHEA-COMP:10123"/>
        <dbReference type="Rhea" id="RHEA-COMP:13883"/>
        <dbReference type="ChEBI" id="CHEBI:15377"/>
        <dbReference type="ChEBI" id="CHEBI:15378"/>
        <dbReference type="ChEBI" id="CHEBI:59874"/>
        <dbReference type="ChEBI" id="CHEBI:78442"/>
        <dbReference type="ChEBI" id="CHEBI:138191"/>
        <dbReference type="EC" id="3.1.1.29"/>
    </reaction>
</comment>
<dbReference type="EMBL" id="CP051775">
    <property type="protein sequence ID" value="QJE73448.1"/>
    <property type="molecule type" value="Genomic_DNA"/>
</dbReference>
<evidence type="ECO:0000256" key="1">
    <source>
        <dbReference type="ARBA" id="ARBA00013260"/>
    </source>
</evidence>
<evidence type="ECO:0000256" key="6">
    <source>
        <dbReference type="ARBA" id="ARBA00050038"/>
    </source>
</evidence>
<dbReference type="Proteomes" id="UP000501891">
    <property type="component" value="Chromosome"/>
</dbReference>
<comment type="subcellular location">
    <subcellularLocation>
        <location evidence="7">Cytoplasm</location>
    </subcellularLocation>
</comment>
<sequence length="206" mass="22753">MRLVVGLGNPGPEYERHRHNVGFMAVDELHRRYGTAPWRKRFQGLVAEGSINGEKLYLLKPQTFMNLSGQSVGEALRFYKLIPEQLIVFHDELDVAAGKVRVKQGGGHGGHNGLRSIDEHVGKDYWRVRVGIGHPGSKEQVHGWVLSNFAKADEAWLPALLDALSKEFPLMAKGDAEKYASRIAHLTAPPKPPKPVKEGPRGEGVG</sequence>
<evidence type="ECO:0000256" key="3">
    <source>
        <dbReference type="ARBA" id="ARBA00022801"/>
    </source>
</evidence>
<dbReference type="Gene3D" id="3.40.50.1470">
    <property type="entry name" value="Peptidyl-tRNA hydrolase"/>
    <property type="match status" value="1"/>
</dbReference>
<name>A0A858R7S0_9PROT</name>
<keyword evidence="10" id="KW-1185">Reference proteome</keyword>
<feature type="binding site" evidence="7">
    <location>
        <position position="64"/>
    </location>
    <ligand>
        <name>tRNA</name>
        <dbReference type="ChEBI" id="CHEBI:17843"/>
    </ligand>
</feature>
<feature type="binding site" evidence="7">
    <location>
        <position position="66"/>
    </location>
    <ligand>
        <name>tRNA</name>
        <dbReference type="ChEBI" id="CHEBI:17843"/>
    </ligand>
</feature>
<keyword evidence="7" id="KW-0963">Cytoplasm</keyword>
<dbReference type="PROSITE" id="PS01196">
    <property type="entry name" value="PEPT_TRNA_HYDROL_2"/>
    <property type="match status" value="1"/>
</dbReference>
<dbReference type="GO" id="GO:0004045">
    <property type="term" value="F:peptidyl-tRNA hydrolase activity"/>
    <property type="evidence" value="ECO:0007669"/>
    <property type="project" value="UniProtKB-UniRule"/>
</dbReference>
<evidence type="ECO:0000256" key="8">
    <source>
        <dbReference type="SAM" id="MobiDB-lite"/>
    </source>
</evidence>
<feature type="site" description="Discriminates between blocked and unblocked aminoacyl-tRNA" evidence="7">
    <location>
        <position position="9"/>
    </location>
</feature>
<evidence type="ECO:0000313" key="9">
    <source>
        <dbReference type="EMBL" id="QJE73448.1"/>
    </source>
</evidence>
<feature type="compositionally biased region" description="Basic and acidic residues" evidence="8">
    <location>
        <begin position="195"/>
        <end position="206"/>
    </location>
</feature>
<reference evidence="9" key="1">
    <citation type="submission" date="2020-04" db="EMBL/GenBank/DDBJ databases">
        <title>A desert anoxygenic phototrophic bacterium fixes CO2 using RubisCO under aerobic conditions.</title>
        <authorList>
            <person name="Tang K."/>
        </authorList>
    </citation>
    <scope>NUCLEOTIDE SEQUENCE [LARGE SCALE GENOMIC DNA]</scope>
    <source>
        <strain evidence="9">MIMtkB3</strain>
    </source>
</reference>
<feature type="site" description="Stabilizes the basic form of H active site to accept a proton" evidence="7">
    <location>
        <position position="91"/>
    </location>
</feature>
<dbReference type="EC" id="3.1.1.29" evidence="1 7"/>
<dbReference type="Pfam" id="PF01195">
    <property type="entry name" value="Pept_tRNA_hydro"/>
    <property type="match status" value="1"/>
</dbReference>
<dbReference type="GO" id="GO:0006515">
    <property type="term" value="P:protein quality control for misfolded or incompletely synthesized proteins"/>
    <property type="evidence" value="ECO:0007669"/>
    <property type="project" value="UniProtKB-UniRule"/>
</dbReference>
<dbReference type="PANTHER" id="PTHR17224:SF1">
    <property type="entry name" value="PEPTIDYL-TRNA HYDROLASE"/>
    <property type="match status" value="1"/>
</dbReference>
<dbReference type="InterPro" id="IPR001328">
    <property type="entry name" value="Pept_tRNA_hydro"/>
</dbReference>
<accession>A0A858R7S0</accession>
<comment type="function">
    <text evidence="7">Catalyzes the release of premature peptidyl moieties from peptidyl-tRNA molecules trapped in stalled 50S ribosomal subunits, and thus maintains levels of free tRNAs and 50S ribosomes.</text>
</comment>
<keyword evidence="4 7" id="KW-0694">RNA-binding</keyword>
<proteinExistence type="inferred from homology"/>